<dbReference type="PANTHER" id="PTHR38782:SF1">
    <property type="entry name" value="SIGMA-E FACTOR REGULATORY PROTEIN RSEB"/>
    <property type="match status" value="1"/>
</dbReference>
<evidence type="ECO:0000256" key="4">
    <source>
        <dbReference type="ARBA" id="ARBA00022764"/>
    </source>
</evidence>
<dbReference type="GO" id="GO:0045152">
    <property type="term" value="F:antisigma factor binding"/>
    <property type="evidence" value="ECO:0007669"/>
    <property type="project" value="TreeGrafter"/>
</dbReference>
<keyword evidence="3 5" id="KW-0732">Signal</keyword>
<dbReference type="InterPro" id="IPR005588">
    <property type="entry name" value="MucB_RseB"/>
</dbReference>
<dbReference type="EMBL" id="FOUI01000001">
    <property type="protein sequence ID" value="SFM10663.1"/>
    <property type="molecule type" value="Genomic_DNA"/>
</dbReference>
<feature type="domain" description="MucB/RseB C-terminal" evidence="7">
    <location>
        <begin position="210"/>
        <end position="307"/>
    </location>
</feature>
<comment type="subcellular location">
    <subcellularLocation>
        <location evidence="1">Periplasm</location>
    </subcellularLocation>
</comment>
<evidence type="ECO:0000313" key="9">
    <source>
        <dbReference type="Proteomes" id="UP000243629"/>
    </source>
</evidence>
<proteinExistence type="inferred from homology"/>
<dbReference type="CDD" id="cd16327">
    <property type="entry name" value="RseB"/>
    <property type="match status" value="1"/>
</dbReference>
<organism evidence="8 9">
    <name type="scientific">Halopseudomonas yangmingensis</name>
    <dbReference type="NCBI Taxonomy" id="1720063"/>
    <lineage>
        <taxon>Bacteria</taxon>
        <taxon>Pseudomonadati</taxon>
        <taxon>Pseudomonadota</taxon>
        <taxon>Gammaproteobacteria</taxon>
        <taxon>Pseudomonadales</taxon>
        <taxon>Pseudomonadaceae</taxon>
        <taxon>Halopseudomonas</taxon>
    </lineage>
</organism>
<dbReference type="RefSeq" id="WP_093471191.1">
    <property type="nucleotide sequence ID" value="NZ_FOUI01000001.1"/>
</dbReference>
<evidence type="ECO:0000256" key="3">
    <source>
        <dbReference type="ARBA" id="ARBA00022729"/>
    </source>
</evidence>
<keyword evidence="4" id="KW-0574">Periplasm</keyword>
<dbReference type="Pfam" id="PF17188">
    <property type="entry name" value="MucB_RseB_C"/>
    <property type="match status" value="1"/>
</dbReference>
<dbReference type="InterPro" id="IPR033436">
    <property type="entry name" value="MucB/RseB_C"/>
</dbReference>
<sequence length="314" mass="34104">MRSISRGLAALLLFACASPLMAAEEALDWLQRMHLAASQPLQGSFVYERAGSFSTHNVWRQVDARGQLLERLLQTDGAPLEQVRADGRLLCSSSLHTSDLALPVLADVQDVRGLTDWYAVQVLGSTRVASRTVTVIGLKPRDAFRYAHELYLDSHTGLLLKALMINERNHLLERFQFVELSDQAPSLIALQGSSACLGQPGPSAELQALSPGWHAGWLPGGFRQIGAHQRKVGEDWVEVVVYGDGLARFSLFVEPVDQQLASGLQAQLGPTLALSRVLERGQKQPLLVTLIGEIPTAAAERILAGVELLPVTAP</sequence>
<evidence type="ECO:0000256" key="5">
    <source>
        <dbReference type="SAM" id="SignalP"/>
    </source>
</evidence>
<feature type="signal peptide" evidence="5">
    <location>
        <begin position="1"/>
        <end position="22"/>
    </location>
</feature>
<dbReference type="PANTHER" id="PTHR38782">
    <property type="match status" value="1"/>
</dbReference>
<dbReference type="Proteomes" id="UP000243629">
    <property type="component" value="Unassembled WGS sequence"/>
</dbReference>
<dbReference type="GO" id="GO:0030288">
    <property type="term" value="C:outer membrane-bounded periplasmic space"/>
    <property type="evidence" value="ECO:0007669"/>
    <property type="project" value="TreeGrafter"/>
</dbReference>
<dbReference type="Pfam" id="PF03888">
    <property type="entry name" value="MucB_RseB"/>
    <property type="match status" value="1"/>
</dbReference>
<dbReference type="GO" id="GO:0032885">
    <property type="term" value="P:regulation of polysaccharide biosynthetic process"/>
    <property type="evidence" value="ECO:0007669"/>
    <property type="project" value="TreeGrafter"/>
</dbReference>
<accession>A0A1I4N5Y4</accession>
<keyword evidence="9" id="KW-1185">Reference proteome</keyword>
<dbReference type="InterPro" id="IPR033434">
    <property type="entry name" value="MucB/RseB_N"/>
</dbReference>
<name>A0A1I4N5Y4_9GAMM</name>
<evidence type="ECO:0000259" key="6">
    <source>
        <dbReference type="Pfam" id="PF03888"/>
    </source>
</evidence>
<dbReference type="Gene3D" id="3.30.200.100">
    <property type="entry name" value="MucB/RseB, C-terminal domain"/>
    <property type="match status" value="1"/>
</dbReference>
<dbReference type="STRING" id="1720063.SAMN05216217_10164"/>
<evidence type="ECO:0000256" key="2">
    <source>
        <dbReference type="ARBA" id="ARBA00008150"/>
    </source>
</evidence>
<dbReference type="InterPro" id="IPR038484">
    <property type="entry name" value="MucB/RseB_C_sf"/>
</dbReference>
<gene>
    <name evidence="8" type="ORF">SAMN05216217_10164</name>
</gene>
<reference evidence="9" key="1">
    <citation type="submission" date="2016-10" db="EMBL/GenBank/DDBJ databases">
        <authorList>
            <person name="Varghese N."/>
            <person name="Submissions S."/>
        </authorList>
    </citation>
    <scope>NUCLEOTIDE SEQUENCE [LARGE SCALE GENOMIC DNA]</scope>
    <source>
        <strain evidence="9">DSM 24213</strain>
    </source>
</reference>
<dbReference type="Gene3D" id="2.50.20.10">
    <property type="entry name" value="Lipoprotein localisation LolA/LolB/LppX"/>
    <property type="match status" value="1"/>
</dbReference>
<comment type="similarity">
    <text evidence="2">Belongs to the RseB family.</text>
</comment>
<dbReference type="AlphaFoldDB" id="A0A1I4N5Y4"/>
<feature type="domain" description="MucB/RseB N-terminal" evidence="6">
    <location>
        <begin position="26"/>
        <end position="181"/>
    </location>
</feature>
<dbReference type="OrthoDB" id="7067274at2"/>
<dbReference type="PIRSF" id="PIRSF005427">
    <property type="entry name" value="RseB"/>
    <property type="match status" value="1"/>
</dbReference>
<protein>
    <submittedName>
        <fullName evidence="8">Sigma E regulatory protein, MucB/RseB</fullName>
    </submittedName>
</protein>
<feature type="chain" id="PRO_5017284386" evidence="5">
    <location>
        <begin position="23"/>
        <end position="314"/>
    </location>
</feature>
<evidence type="ECO:0000313" key="8">
    <source>
        <dbReference type="EMBL" id="SFM10663.1"/>
    </source>
</evidence>
<evidence type="ECO:0000256" key="1">
    <source>
        <dbReference type="ARBA" id="ARBA00004418"/>
    </source>
</evidence>
<evidence type="ECO:0000259" key="7">
    <source>
        <dbReference type="Pfam" id="PF17188"/>
    </source>
</evidence>